<dbReference type="PANTHER" id="PTHR35504">
    <property type="entry name" value="PROTEIN EMBRYONIC FLOWER 1"/>
    <property type="match status" value="1"/>
</dbReference>
<accession>A0ABQ9ANJ6</accession>
<dbReference type="PANTHER" id="PTHR35504:SF1">
    <property type="entry name" value="PROTEIN EMBRYONIC FLOWER 1"/>
    <property type="match status" value="1"/>
</dbReference>
<protein>
    <submittedName>
        <fullName evidence="2">Uncharacterized protein</fullName>
    </submittedName>
</protein>
<dbReference type="InterPro" id="IPR034583">
    <property type="entry name" value="EMF1"/>
</dbReference>
<organism evidence="2 3">
    <name type="scientific">Salix suchowensis</name>
    <dbReference type="NCBI Taxonomy" id="1278906"/>
    <lineage>
        <taxon>Eukaryota</taxon>
        <taxon>Viridiplantae</taxon>
        <taxon>Streptophyta</taxon>
        <taxon>Embryophyta</taxon>
        <taxon>Tracheophyta</taxon>
        <taxon>Spermatophyta</taxon>
        <taxon>Magnoliopsida</taxon>
        <taxon>eudicotyledons</taxon>
        <taxon>Gunneridae</taxon>
        <taxon>Pentapetalae</taxon>
        <taxon>rosids</taxon>
        <taxon>fabids</taxon>
        <taxon>Malpighiales</taxon>
        <taxon>Salicaceae</taxon>
        <taxon>Saliceae</taxon>
        <taxon>Salix</taxon>
    </lineage>
</organism>
<dbReference type="EMBL" id="JAPFFI010000017">
    <property type="protein sequence ID" value="KAJ6354528.1"/>
    <property type="molecule type" value="Genomic_DNA"/>
</dbReference>
<reference evidence="2" key="2">
    <citation type="journal article" date="2023" name="Int. J. Mol. Sci.">
        <title>De Novo Assembly and Annotation of 11 Diverse Shrub Willow (Salix) Genomes Reveals Novel Gene Organization in Sex-Linked Regions.</title>
        <authorList>
            <person name="Hyden B."/>
            <person name="Feng K."/>
            <person name="Yates T.B."/>
            <person name="Jawdy S."/>
            <person name="Cereghino C."/>
            <person name="Smart L.B."/>
            <person name="Muchero W."/>
        </authorList>
    </citation>
    <scope>NUCLEOTIDE SEQUENCE</scope>
    <source>
        <tissue evidence="2">Shoot tip</tissue>
    </source>
</reference>
<comment type="caution">
    <text evidence="2">The sequence shown here is derived from an EMBL/GenBank/DDBJ whole genome shotgun (WGS) entry which is preliminary data.</text>
</comment>
<gene>
    <name evidence="2" type="ORF">OIU77_005190</name>
</gene>
<evidence type="ECO:0000256" key="1">
    <source>
        <dbReference type="SAM" id="MobiDB-lite"/>
    </source>
</evidence>
<sequence length="216" mass="23924">MMSFDAPDPSMFSLPFRALENPNKYKLKSRDNNSTVHPHKSSSETEVCSVNRNPADFTIPEAGNIGGFLLRKTIDDLQCHDCLTFQCCRCNLASRPSFCNIRICQKLYEDQIATSEIDINSGTKFPCTPGLVEFESLQLSYGSILGDDWAYSRKLKPDISKGHPFTPPMALGSSLDQEVGMEIGRRALTSTIIGHLLLEITKVFIKLAIVGCTSLL</sequence>
<evidence type="ECO:0000313" key="2">
    <source>
        <dbReference type="EMBL" id="KAJ6354528.1"/>
    </source>
</evidence>
<name>A0ABQ9ANJ6_9ROSI</name>
<feature type="region of interest" description="Disordered" evidence="1">
    <location>
        <begin position="26"/>
        <end position="45"/>
    </location>
</feature>
<reference evidence="2" key="1">
    <citation type="submission" date="2022-10" db="EMBL/GenBank/DDBJ databases">
        <authorList>
            <person name="Hyden B.L."/>
            <person name="Feng K."/>
            <person name="Yates T."/>
            <person name="Jawdy S."/>
            <person name="Smart L.B."/>
            <person name="Muchero W."/>
        </authorList>
    </citation>
    <scope>NUCLEOTIDE SEQUENCE</scope>
    <source>
        <tissue evidence="2">Shoot tip</tissue>
    </source>
</reference>
<keyword evidence="3" id="KW-1185">Reference proteome</keyword>
<evidence type="ECO:0000313" key="3">
    <source>
        <dbReference type="Proteomes" id="UP001141253"/>
    </source>
</evidence>
<proteinExistence type="predicted"/>
<dbReference type="Proteomes" id="UP001141253">
    <property type="component" value="Chromosome 18"/>
</dbReference>